<dbReference type="Pfam" id="PF00069">
    <property type="entry name" value="Pkinase"/>
    <property type="match status" value="1"/>
</dbReference>
<evidence type="ECO:0000256" key="8">
    <source>
        <dbReference type="ARBA" id="ARBA00047899"/>
    </source>
</evidence>
<dbReference type="EMBL" id="MSFL01000008">
    <property type="protein sequence ID" value="PWY86063.1"/>
    <property type="molecule type" value="Genomic_DNA"/>
</dbReference>
<evidence type="ECO:0000259" key="12">
    <source>
        <dbReference type="PROSITE" id="PS50011"/>
    </source>
</evidence>
<dbReference type="InterPro" id="IPR000719">
    <property type="entry name" value="Prot_kinase_dom"/>
</dbReference>
<keyword evidence="6" id="KW-0067">ATP-binding</keyword>
<dbReference type="InterPro" id="IPR011009">
    <property type="entry name" value="Kinase-like_dom_sf"/>
</dbReference>
<dbReference type="PANTHER" id="PTHR11042:SF138">
    <property type="entry name" value="SERINE_THREONINE-PROTEIN KINASE IKS1-RELATED"/>
    <property type="match status" value="1"/>
</dbReference>
<evidence type="ECO:0000256" key="3">
    <source>
        <dbReference type="ARBA" id="ARBA00022679"/>
    </source>
</evidence>
<comment type="catalytic activity">
    <reaction evidence="9">
        <text>L-seryl-[protein] + ATP = O-phospho-L-seryl-[protein] + ADP + H(+)</text>
        <dbReference type="Rhea" id="RHEA:17989"/>
        <dbReference type="Rhea" id="RHEA-COMP:9863"/>
        <dbReference type="Rhea" id="RHEA-COMP:11604"/>
        <dbReference type="ChEBI" id="CHEBI:15378"/>
        <dbReference type="ChEBI" id="CHEBI:29999"/>
        <dbReference type="ChEBI" id="CHEBI:30616"/>
        <dbReference type="ChEBI" id="CHEBI:83421"/>
        <dbReference type="ChEBI" id="CHEBI:456216"/>
        <dbReference type="EC" id="2.7.11.1"/>
    </reaction>
</comment>
<dbReference type="InterPro" id="IPR050339">
    <property type="entry name" value="CC_SR_Kinase"/>
</dbReference>
<comment type="catalytic activity">
    <reaction evidence="8">
        <text>L-threonyl-[protein] + ATP = O-phospho-L-threonyl-[protein] + ADP + H(+)</text>
        <dbReference type="Rhea" id="RHEA:46608"/>
        <dbReference type="Rhea" id="RHEA-COMP:11060"/>
        <dbReference type="Rhea" id="RHEA-COMP:11605"/>
        <dbReference type="ChEBI" id="CHEBI:15378"/>
        <dbReference type="ChEBI" id="CHEBI:30013"/>
        <dbReference type="ChEBI" id="CHEBI:30616"/>
        <dbReference type="ChEBI" id="CHEBI:61977"/>
        <dbReference type="ChEBI" id="CHEBI:456216"/>
        <dbReference type="EC" id="2.7.11.1"/>
    </reaction>
</comment>
<keyword evidence="4" id="KW-0547">Nucleotide-binding</keyword>
<dbReference type="Gene3D" id="3.30.200.20">
    <property type="entry name" value="Phosphorylase Kinase, domain 1"/>
    <property type="match status" value="1"/>
</dbReference>
<dbReference type="PANTHER" id="PTHR11042">
    <property type="entry name" value="EUKARYOTIC TRANSLATION INITIATION FACTOR 2-ALPHA KINASE EIF2-ALPHA KINASE -RELATED"/>
    <property type="match status" value="1"/>
</dbReference>
<dbReference type="FunFam" id="3.30.200.20:FF:000306">
    <property type="entry name" value="IKS protein kinase"/>
    <property type="match status" value="1"/>
</dbReference>
<organism evidence="13 14">
    <name type="scientific">Aspergillus heteromorphus CBS 117.55</name>
    <dbReference type="NCBI Taxonomy" id="1448321"/>
    <lineage>
        <taxon>Eukaryota</taxon>
        <taxon>Fungi</taxon>
        <taxon>Dikarya</taxon>
        <taxon>Ascomycota</taxon>
        <taxon>Pezizomycotina</taxon>
        <taxon>Eurotiomycetes</taxon>
        <taxon>Eurotiomycetidae</taxon>
        <taxon>Eurotiales</taxon>
        <taxon>Aspergillaceae</taxon>
        <taxon>Aspergillus</taxon>
        <taxon>Aspergillus subgen. Circumdati</taxon>
    </lineage>
</organism>
<evidence type="ECO:0000256" key="1">
    <source>
        <dbReference type="ARBA" id="ARBA00012513"/>
    </source>
</evidence>
<reference evidence="13 14" key="1">
    <citation type="submission" date="2016-12" db="EMBL/GenBank/DDBJ databases">
        <title>The genomes of Aspergillus section Nigri reveals drivers in fungal speciation.</title>
        <authorList>
            <consortium name="DOE Joint Genome Institute"/>
            <person name="Vesth T.C."/>
            <person name="Nybo J."/>
            <person name="Theobald S."/>
            <person name="Brandl J."/>
            <person name="Frisvad J.C."/>
            <person name="Nielsen K.F."/>
            <person name="Lyhne E.K."/>
            <person name="Kogle M.E."/>
            <person name="Kuo A."/>
            <person name="Riley R."/>
            <person name="Clum A."/>
            <person name="Nolan M."/>
            <person name="Lipzen A."/>
            <person name="Salamov A."/>
            <person name="Henrissat B."/>
            <person name="Wiebenga A."/>
            <person name="De Vries R.P."/>
            <person name="Grigoriev I.V."/>
            <person name="Mortensen U.H."/>
            <person name="Andersen M.R."/>
            <person name="Baker S.E."/>
        </authorList>
    </citation>
    <scope>NUCLEOTIDE SEQUENCE [LARGE SCALE GENOMIC DNA]</scope>
    <source>
        <strain evidence="13 14">CBS 117.55</strain>
    </source>
</reference>
<evidence type="ECO:0000256" key="4">
    <source>
        <dbReference type="ARBA" id="ARBA00022741"/>
    </source>
</evidence>
<dbReference type="STRING" id="1448321.A0A317WI49"/>
<feature type="compositionally biased region" description="Polar residues" evidence="10">
    <location>
        <begin position="548"/>
        <end position="558"/>
    </location>
</feature>
<dbReference type="CDD" id="cd00180">
    <property type="entry name" value="PKc"/>
    <property type="match status" value="1"/>
</dbReference>
<dbReference type="SMART" id="SM00220">
    <property type="entry name" value="S_TKc"/>
    <property type="match status" value="1"/>
</dbReference>
<proteinExistence type="inferred from homology"/>
<evidence type="ECO:0000256" key="9">
    <source>
        <dbReference type="ARBA" id="ARBA00048679"/>
    </source>
</evidence>
<keyword evidence="11" id="KW-0812">Transmembrane</keyword>
<evidence type="ECO:0000256" key="6">
    <source>
        <dbReference type="ARBA" id="ARBA00022840"/>
    </source>
</evidence>
<evidence type="ECO:0000256" key="10">
    <source>
        <dbReference type="SAM" id="MobiDB-lite"/>
    </source>
</evidence>
<dbReference type="FunFam" id="1.10.510.10:FF:000699">
    <property type="entry name" value="Probable serine/threonine-protein kinase iksA"/>
    <property type="match status" value="1"/>
</dbReference>
<evidence type="ECO:0000256" key="11">
    <source>
        <dbReference type="SAM" id="Phobius"/>
    </source>
</evidence>
<comment type="caution">
    <text evidence="13">The sequence shown here is derived from an EMBL/GenBank/DDBJ whole genome shotgun (WGS) entry which is preliminary data.</text>
</comment>
<evidence type="ECO:0000313" key="14">
    <source>
        <dbReference type="Proteomes" id="UP000247233"/>
    </source>
</evidence>
<dbReference type="PROSITE" id="PS50011">
    <property type="entry name" value="PROTEIN_KINASE_DOM"/>
    <property type="match status" value="1"/>
</dbReference>
<dbReference type="GO" id="GO:0005737">
    <property type="term" value="C:cytoplasm"/>
    <property type="evidence" value="ECO:0007669"/>
    <property type="project" value="TreeGrafter"/>
</dbReference>
<dbReference type="PROSITE" id="PS00108">
    <property type="entry name" value="PROTEIN_KINASE_ST"/>
    <property type="match status" value="1"/>
</dbReference>
<evidence type="ECO:0000256" key="5">
    <source>
        <dbReference type="ARBA" id="ARBA00022777"/>
    </source>
</evidence>
<feature type="compositionally biased region" description="Low complexity" evidence="10">
    <location>
        <begin position="118"/>
        <end position="133"/>
    </location>
</feature>
<accession>A0A317WI49</accession>
<feature type="transmembrane region" description="Helical" evidence="11">
    <location>
        <begin position="648"/>
        <end position="666"/>
    </location>
</feature>
<evidence type="ECO:0000313" key="13">
    <source>
        <dbReference type="EMBL" id="PWY86063.1"/>
    </source>
</evidence>
<feature type="compositionally biased region" description="Polar residues" evidence="10">
    <location>
        <begin position="471"/>
        <end position="485"/>
    </location>
</feature>
<keyword evidence="14" id="KW-1185">Reference proteome</keyword>
<feature type="region of interest" description="Disordered" evidence="10">
    <location>
        <begin position="471"/>
        <end position="575"/>
    </location>
</feature>
<keyword evidence="2" id="KW-0723">Serine/threonine-protein kinase</keyword>
<keyword evidence="11" id="KW-0472">Membrane</keyword>
<keyword evidence="3" id="KW-0808">Transferase</keyword>
<keyword evidence="11" id="KW-1133">Transmembrane helix</keyword>
<dbReference type="GO" id="GO:0005634">
    <property type="term" value="C:nucleus"/>
    <property type="evidence" value="ECO:0007669"/>
    <property type="project" value="TreeGrafter"/>
</dbReference>
<feature type="compositionally biased region" description="Low complexity" evidence="10">
    <location>
        <begin position="93"/>
        <end position="102"/>
    </location>
</feature>
<gene>
    <name evidence="13" type="ORF">BO70DRAFT_428134</name>
</gene>
<keyword evidence="5 13" id="KW-0418">Kinase</keyword>
<feature type="region of interest" description="Disordered" evidence="10">
    <location>
        <begin position="93"/>
        <end position="133"/>
    </location>
</feature>
<feature type="domain" description="Protein kinase" evidence="12">
    <location>
        <begin position="150"/>
        <end position="474"/>
    </location>
</feature>
<protein>
    <recommendedName>
        <fullName evidence="1">non-specific serine/threonine protein kinase</fullName>
        <ecNumber evidence="1">2.7.11.1</ecNumber>
    </recommendedName>
</protein>
<sequence length="684" mass="76209">MADEGMSIVPYGSGNLDVVLRHNDSVVVFDRDSRQLVLRNTTENNDANLELADCPYCHRPLRDDGSAPDDHHATPGAQPEFINPNYFRMLHNSLPSSVNSSSPPSPRRRLVPPALADGPTSGPSYSSSSVPPSQGISSAAFTPDYFKKFFVEETVLGKGGKGVVLLVKHVLDGVSLGQYACKRVPVGDDHEWLEKVLGEVQLLQHLTHQNLVSYRHVWLENAKISTFGPSVPCAFILQQYCNAGDLHNYICGSVDTPTTTEQLKERLRRKSRGGPEPESNLGKLRTLSFDEIYSFFKDITSGLRYLHANGYIHRDLKPNNCLLHKTSDGIRVLVSDFGEVQAQDSIRRSTGATGTVSYCAPEVLRQEYPGGPFGNFTFKSDIFSLGMILYFLCFAQLPYSNADLIHEEKEDLDRLREEISQWSGFDYARRMRPELPEQLYTFLERLLSVDPDRRPSADEVLGGLQAGANVNESFRSRRASPTSPDIRSGSRIQPVESTTLPSFARQPLSPNRTIARSPVAVRRTPAYSADGTETELTPDLIVRPRYPSTPSHSPTQVEPQDHKHPDPPPIQQLLPPPPPSRFSLSRLLPYAPAFEFSHWQIPLTATQLSCFLVKIVSIFQPCSPLAVNPWVAYTLLLLAAVYFPTKNFLTQIVALFLHLVVVSLCLRMDALCWHGSRGAMMFAR</sequence>
<dbReference type="RefSeq" id="XP_025400615.1">
    <property type="nucleotide sequence ID" value="XM_025547944.1"/>
</dbReference>
<name>A0A317WI49_9EURO</name>
<dbReference type="Gene3D" id="1.10.510.10">
    <property type="entry name" value="Transferase(Phosphotransferase) domain 1"/>
    <property type="match status" value="1"/>
</dbReference>
<dbReference type="GeneID" id="37070181"/>
<dbReference type="GO" id="GO:0005524">
    <property type="term" value="F:ATP binding"/>
    <property type="evidence" value="ECO:0007669"/>
    <property type="project" value="UniProtKB-KW"/>
</dbReference>
<dbReference type="SUPFAM" id="SSF56112">
    <property type="entry name" value="Protein kinase-like (PK-like)"/>
    <property type="match status" value="1"/>
</dbReference>
<dbReference type="VEuPathDB" id="FungiDB:BO70DRAFT_428134"/>
<comment type="similarity">
    <text evidence="7">Belongs to the protein kinase superfamily. Ser/Thr protein kinase family. GCN2 subfamily.</text>
</comment>
<dbReference type="InterPro" id="IPR008271">
    <property type="entry name" value="Ser/Thr_kinase_AS"/>
</dbReference>
<dbReference type="GO" id="GO:0004674">
    <property type="term" value="F:protein serine/threonine kinase activity"/>
    <property type="evidence" value="ECO:0007669"/>
    <property type="project" value="UniProtKB-KW"/>
</dbReference>
<dbReference type="EC" id="2.7.11.1" evidence="1"/>
<dbReference type="AlphaFoldDB" id="A0A317WI49"/>
<evidence type="ECO:0000256" key="7">
    <source>
        <dbReference type="ARBA" id="ARBA00037982"/>
    </source>
</evidence>
<dbReference type="Proteomes" id="UP000247233">
    <property type="component" value="Unassembled WGS sequence"/>
</dbReference>
<evidence type="ECO:0000256" key="2">
    <source>
        <dbReference type="ARBA" id="ARBA00022527"/>
    </source>
</evidence>
<dbReference type="OrthoDB" id="1405469at2759"/>